<dbReference type="InterPro" id="IPR043504">
    <property type="entry name" value="Peptidase_S1_PA_chymotrypsin"/>
</dbReference>
<comment type="caution">
    <text evidence="2">The sequence shown here is derived from an EMBL/GenBank/DDBJ whole genome shotgun (WGS) entry which is preliminary data.</text>
</comment>
<dbReference type="Gene3D" id="2.40.10.10">
    <property type="entry name" value="Trypsin-like serine proteases"/>
    <property type="match status" value="1"/>
</dbReference>
<reference evidence="2 3" key="1">
    <citation type="submission" date="2019-12" db="EMBL/GenBank/DDBJ databases">
        <title>Deinococcus sp. HMF7620 Genome sequencing and assembly.</title>
        <authorList>
            <person name="Kang H."/>
            <person name="Kim H."/>
            <person name="Joh K."/>
        </authorList>
    </citation>
    <scope>NUCLEOTIDE SEQUENCE [LARGE SCALE GENOMIC DNA]</scope>
    <source>
        <strain evidence="2 3">HMF7620</strain>
    </source>
</reference>
<accession>A0A7C9HQT2</accession>
<dbReference type="PROSITE" id="PS51257">
    <property type="entry name" value="PROKAR_LIPOPROTEIN"/>
    <property type="match status" value="1"/>
</dbReference>
<name>A0A7C9HQT2_9DEIO</name>
<dbReference type="RefSeq" id="WP_157458487.1">
    <property type="nucleotide sequence ID" value="NZ_WQLB01000006.1"/>
</dbReference>
<gene>
    <name evidence="2" type="ORF">GO986_06600</name>
</gene>
<organism evidence="2 3">
    <name type="scientific">Deinococcus arboris</name>
    <dbReference type="NCBI Taxonomy" id="2682977"/>
    <lineage>
        <taxon>Bacteria</taxon>
        <taxon>Thermotogati</taxon>
        <taxon>Deinococcota</taxon>
        <taxon>Deinococci</taxon>
        <taxon>Deinococcales</taxon>
        <taxon>Deinococcaceae</taxon>
        <taxon>Deinococcus</taxon>
    </lineage>
</organism>
<evidence type="ECO:0000313" key="3">
    <source>
        <dbReference type="Proteomes" id="UP000483286"/>
    </source>
</evidence>
<dbReference type="InterPro" id="IPR009003">
    <property type="entry name" value="Peptidase_S1_PA"/>
</dbReference>
<proteinExistence type="predicted"/>
<dbReference type="SUPFAM" id="SSF50494">
    <property type="entry name" value="Trypsin-like serine proteases"/>
    <property type="match status" value="1"/>
</dbReference>
<keyword evidence="3" id="KW-1185">Reference proteome</keyword>
<dbReference type="EMBL" id="WQLB01000006">
    <property type="protein sequence ID" value="MVN86432.1"/>
    <property type="molecule type" value="Genomic_DNA"/>
</dbReference>
<evidence type="ECO:0008006" key="4">
    <source>
        <dbReference type="Google" id="ProtNLM"/>
    </source>
</evidence>
<sequence>MNVKSHASVFLAVSLLVSSCGQQVSPESSSDLTAQKNDKGPSNTSWLSSQMTAAERQAQDFDSALAKLAEQYPNFAGYTMDEQGAVIMRLVKHSGDLPGQRVGQIAKALKELLDSHKLTPTFYTEDGRAVKVKRVKPEFIEAKYNFLGLYKGKIKARSQLLAKGYAVSSYIRDSDGVLVFTASGPEKLEALKQTVASLGYPNDMVEFQVSDLKPQLDVESRFDPPLGGVRIRDINNTVSSGCTLGTNVRYTGTANGITNPQGFLTNRHCTPFPGQYDNYAFTQGGVRIGKEAVDPRLIQADTPGCSDDETGDTVSCVRSDVIFATYEVASNIGRIVRPFESNGQKTVGGTFTAPDAYTVTAVTGIPAVGSFLTKVGATTGWTKGRVVDTSIDVTITSLGGQRYTVLDGVEVNSTSAYVISAGGDSGSPWFVRDGQNPSNYNVQLAGIHFAGDGQSRAVFSPIENIRQDFVGLGSLTFCNTVGQPCS</sequence>
<protein>
    <recommendedName>
        <fullName evidence="4">Serine protease</fullName>
    </recommendedName>
</protein>
<evidence type="ECO:0000313" key="2">
    <source>
        <dbReference type="EMBL" id="MVN86432.1"/>
    </source>
</evidence>
<evidence type="ECO:0000256" key="1">
    <source>
        <dbReference type="SAM" id="MobiDB-lite"/>
    </source>
</evidence>
<dbReference type="Proteomes" id="UP000483286">
    <property type="component" value="Unassembled WGS sequence"/>
</dbReference>
<feature type="region of interest" description="Disordered" evidence="1">
    <location>
        <begin position="26"/>
        <end position="46"/>
    </location>
</feature>
<dbReference type="AlphaFoldDB" id="A0A7C9HQT2"/>